<dbReference type="GO" id="GO:0006355">
    <property type="term" value="P:regulation of DNA-templated transcription"/>
    <property type="evidence" value="ECO:0007669"/>
    <property type="project" value="InterPro"/>
</dbReference>
<sequence>MSWFRLGKKRSSFGRLLDEEGVTQEEVAKASNVGHTTISKLCNDDTYTVKYSTGEKIKKGLKKLGYDKNVDKYLGM</sequence>
<accession>A0A1S2MC91</accession>
<feature type="domain" description="HTH lacI-type" evidence="1">
    <location>
        <begin position="25"/>
        <end position="69"/>
    </location>
</feature>
<dbReference type="InterPro" id="IPR001387">
    <property type="entry name" value="Cro/C1-type_HTH"/>
</dbReference>
<proteinExistence type="predicted"/>
<dbReference type="CDD" id="cd00093">
    <property type="entry name" value="HTH_XRE"/>
    <property type="match status" value="1"/>
</dbReference>
<dbReference type="SUPFAM" id="SSF47413">
    <property type="entry name" value="lambda repressor-like DNA-binding domains"/>
    <property type="match status" value="1"/>
</dbReference>
<evidence type="ECO:0000313" key="2">
    <source>
        <dbReference type="EMBL" id="OIJ22063.1"/>
    </source>
</evidence>
<protein>
    <recommendedName>
        <fullName evidence="1">HTH lacI-type domain-containing protein</fullName>
    </recommendedName>
</protein>
<dbReference type="EMBL" id="MLQS01000001">
    <property type="protein sequence ID" value="OIJ22063.1"/>
    <property type="molecule type" value="Genomic_DNA"/>
</dbReference>
<evidence type="ECO:0000259" key="1">
    <source>
        <dbReference type="Pfam" id="PF00356"/>
    </source>
</evidence>
<dbReference type="Gene3D" id="1.10.260.40">
    <property type="entry name" value="lambda repressor-like DNA-binding domains"/>
    <property type="match status" value="1"/>
</dbReference>
<reference evidence="2 3" key="1">
    <citation type="submission" date="2016-10" db="EMBL/GenBank/DDBJ databases">
        <title>Draft genome sequences of four alkaliphilic bacteria belonging to the Anaerobacillus genus.</title>
        <authorList>
            <person name="Bassil N.M."/>
            <person name="Lloyd J.R."/>
        </authorList>
    </citation>
    <scope>NUCLEOTIDE SEQUENCE [LARGE SCALE GENOMIC DNA]</scope>
    <source>
        <strain evidence="2 3">DSM 22531</strain>
    </source>
</reference>
<dbReference type="AlphaFoldDB" id="A0A1S2MC91"/>
<organism evidence="2 3">
    <name type="scientific">Anaerobacillus alkalidiazotrophicus</name>
    <dbReference type="NCBI Taxonomy" id="472963"/>
    <lineage>
        <taxon>Bacteria</taxon>
        <taxon>Bacillati</taxon>
        <taxon>Bacillota</taxon>
        <taxon>Bacilli</taxon>
        <taxon>Bacillales</taxon>
        <taxon>Bacillaceae</taxon>
        <taxon>Anaerobacillus</taxon>
    </lineage>
</organism>
<dbReference type="RefSeq" id="WP_071388633.1">
    <property type="nucleotide sequence ID" value="NZ_MLQS01000001.1"/>
</dbReference>
<dbReference type="GO" id="GO:0003677">
    <property type="term" value="F:DNA binding"/>
    <property type="evidence" value="ECO:0007669"/>
    <property type="project" value="InterPro"/>
</dbReference>
<dbReference type="Pfam" id="PF00356">
    <property type="entry name" value="LacI"/>
    <property type="match status" value="1"/>
</dbReference>
<evidence type="ECO:0000313" key="3">
    <source>
        <dbReference type="Proteomes" id="UP000180057"/>
    </source>
</evidence>
<dbReference type="OrthoDB" id="7568952at2"/>
<name>A0A1S2MC91_9BACI</name>
<comment type="caution">
    <text evidence="2">The sequence shown here is derived from an EMBL/GenBank/DDBJ whole genome shotgun (WGS) entry which is preliminary data.</text>
</comment>
<gene>
    <name evidence="2" type="ORF">BKP45_05140</name>
</gene>
<dbReference type="InterPro" id="IPR000843">
    <property type="entry name" value="HTH_LacI"/>
</dbReference>
<keyword evidence="3" id="KW-1185">Reference proteome</keyword>
<dbReference type="InterPro" id="IPR010982">
    <property type="entry name" value="Lambda_DNA-bd_dom_sf"/>
</dbReference>
<dbReference type="Proteomes" id="UP000180057">
    <property type="component" value="Unassembled WGS sequence"/>
</dbReference>